<evidence type="ECO:0000256" key="5">
    <source>
        <dbReference type="ARBA" id="ARBA00023136"/>
    </source>
</evidence>
<feature type="transmembrane region" description="Helical" evidence="6">
    <location>
        <begin position="51"/>
        <end position="69"/>
    </location>
</feature>
<evidence type="ECO:0000256" key="6">
    <source>
        <dbReference type="SAM" id="Phobius"/>
    </source>
</evidence>
<name>A0A2W4RE64_9GAMM</name>
<dbReference type="PANTHER" id="PTHR36115:SF10">
    <property type="entry name" value="RDD DOMAIN-CONTAINING PROTEIN"/>
    <property type="match status" value="1"/>
</dbReference>
<feature type="domain" description="RDD" evidence="7">
    <location>
        <begin position="11"/>
        <end position="156"/>
    </location>
</feature>
<comment type="subcellular location">
    <subcellularLocation>
        <location evidence="1">Cell membrane</location>
        <topology evidence="1">Multi-pass membrane protein</topology>
    </subcellularLocation>
</comment>
<feature type="transmembrane region" description="Helical" evidence="6">
    <location>
        <begin position="125"/>
        <end position="143"/>
    </location>
</feature>
<comment type="caution">
    <text evidence="8">The sequence shown here is derived from an EMBL/GenBank/DDBJ whole genome shotgun (WGS) entry which is preliminary data.</text>
</comment>
<dbReference type="GO" id="GO:0005886">
    <property type="term" value="C:plasma membrane"/>
    <property type="evidence" value="ECO:0007669"/>
    <property type="project" value="UniProtKB-SubCell"/>
</dbReference>
<dbReference type="AlphaFoldDB" id="A0A2W4RE64"/>
<feature type="transmembrane region" description="Helical" evidence="6">
    <location>
        <begin position="98"/>
        <end position="119"/>
    </location>
</feature>
<evidence type="ECO:0000256" key="2">
    <source>
        <dbReference type="ARBA" id="ARBA00022475"/>
    </source>
</evidence>
<gene>
    <name evidence="8" type="ORF">DM484_06700</name>
</gene>
<feature type="transmembrane region" description="Helical" evidence="6">
    <location>
        <begin position="20"/>
        <end position="39"/>
    </location>
</feature>
<dbReference type="EMBL" id="QJPH01000228">
    <property type="protein sequence ID" value="PZN82271.1"/>
    <property type="molecule type" value="Genomic_DNA"/>
</dbReference>
<proteinExistence type="predicted"/>
<dbReference type="InterPro" id="IPR051791">
    <property type="entry name" value="Pra-immunoreactive"/>
</dbReference>
<evidence type="ECO:0000259" key="7">
    <source>
        <dbReference type="Pfam" id="PF06271"/>
    </source>
</evidence>
<keyword evidence="2" id="KW-1003">Cell membrane</keyword>
<evidence type="ECO:0000256" key="4">
    <source>
        <dbReference type="ARBA" id="ARBA00022989"/>
    </source>
</evidence>
<evidence type="ECO:0000313" key="8">
    <source>
        <dbReference type="EMBL" id="PZN82271.1"/>
    </source>
</evidence>
<accession>A0A2W4RE64</accession>
<evidence type="ECO:0000313" key="9">
    <source>
        <dbReference type="Proteomes" id="UP000249396"/>
    </source>
</evidence>
<evidence type="ECO:0000256" key="3">
    <source>
        <dbReference type="ARBA" id="ARBA00022692"/>
    </source>
</evidence>
<sequence length="190" mass="20842">MHIDVLPFSPPSFIRRLGALFYDGLLLIGILFFATAILLPFRGGQAFQGDFGYSAYLLAVVFVFFGWFWTRGGQTLGMRAWNIRLTSANGSAITWSQAALRFLPGLLCLVLFKLGTIVLPGADKWIALLSLVLFGIGFLWALIDREKRCLHDIIAGTRMAGLSEAKNPSIDSKIKSMPIKGRGQSASSVK</sequence>
<keyword evidence="5 6" id="KW-0472">Membrane</keyword>
<keyword evidence="3 6" id="KW-0812">Transmembrane</keyword>
<organism evidence="8 9">
    <name type="scientific">Candidatus Methylumidiphilus alinenensis</name>
    <dbReference type="NCBI Taxonomy" id="2202197"/>
    <lineage>
        <taxon>Bacteria</taxon>
        <taxon>Pseudomonadati</taxon>
        <taxon>Pseudomonadota</taxon>
        <taxon>Gammaproteobacteria</taxon>
        <taxon>Methylococcales</taxon>
        <taxon>Candidatus Methylumidiphilus</taxon>
    </lineage>
</organism>
<dbReference type="PANTHER" id="PTHR36115">
    <property type="entry name" value="PROLINE-RICH ANTIGEN HOMOLOG-RELATED"/>
    <property type="match status" value="1"/>
</dbReference>
<protein>
    <submittedName>
        <fullName evidence="8">RDD family protein</fullName>
    </submittedName>
</protein>
<keyword evidence="4 6" id="KW-1133">Transmembrane helix</keyword>
<reference evidence="8 9" key="1">
    <citation type="journal article" date="2018" name="Aquat. Microb. Ecol.">
        <title>Gammaproteobacterial methanotrophs dominate.</title>
        <authorList>
            <person name="Rissanen A.J."/>
            <person name="Saarenheimo J."/>
            <person name="Tiirola M."/>
            <person name="Peura S."/>
            <person name="Aalto S.L."/>
            <person name="Karvinen A."/>
            <person name="Nykanen H."/>
        </authorList>
    </citation>
    <scope>NUCLEOTIDE SEQUENCE [LARGE SCALE GENOMIC DNA]</scope>
    <source>
        <strain evidence="8">AMbin10</strain>
    </source>
</reference>
<dbReference type="Pfam" id="PF06271">
    <property type="entry name" value="RDD"/>
    <property type="match status" value="1"/>
</dbReference>
<dbReference type="Proteomes" id="UP000249396">
    <property type="component" value="Unassembled WGS sequence"/>
</dbReference>
<evidence type="ECO:0000256" key="1">
    <source>
        <dbReference type="ARBA" id="ARBA00004651"/>
    </source>
</evidence>
<dbReference type="InterPro" id="IPR010432">
    <property type="entry name" value="RDD"/>
</dbReference>